<dbReference type="Proteomes" id="UP000254737">
    <property type="component" value="Unassembled WGS sequence"/>
</dbReference>
<dbReference type="PANTHER" id="PTHR11465:SF23">
    <property type="entry name" value="CATALASE-2"/>
    <property type="match status" value="1"/>
</dbReference>
<dbReference type="CDD" id="cd08154">
    <property type="entry name" value="catalase_clade_1"/>
    <property type="match status" value="1"/>
</dbReference>
<dbReference type="STRING" id="343874.GCA_000805695_00998"/>
<evidence type="ECO:0000259" key="16">
    <source>
        <dbReference type="SMART" id="SM01060"/>
    </source>
</evidence>
<dbReference type="GO" id="GO:0020037">
    <property type="term" value="F:heme binding"/>
    <property type="evidence" value="ECO:0007669"/>
    <property type="project" value="InterPro"/>
</dbReference>
<evidence type="ECO:0000256" key="10">
    <source>
        <dbReference type="ARBA" id="ARBA00023004"/>
    </source>
</evidence>
<keyword evidence="15" id="KW-0732">Signal</keyword>
<keyword evidence="9 14" id="KW-0560">Oxidoreductase</keyword>
<dbReference type="PROSITE" id="PS51402">
    <property type="entry name" value="CATALASE_3"/>
    <property type="match status" value="1"/>
</dbReference>
<dbReference type="Pfam" id="PF06628">
    <property type="entry name" value="Catalase-rel"/>
    <property type="match status" value="1"/>
</dbReference>
<dbReference type="GO" id="GO:0046872">
    <property type="term" value="F:metal ion binding"/>
    <property type="evidence" value="ECO:0007669"/>
    <property type="project" value="UniProtKB-KW"/>
</dbReference>
<evidence type="ECO:0000256" key="6">
    <source>
        <dbReference type="ARBA" id="ARBA00022559"/>
    </source>
</evidence>
<evidence type="ECO:0000313" key="17">
    <source>
        <dbReference type="EMBL" id="STD55985.1"/>
    </source>
</evidence>
<dbReference type="PANTHER" id="PTHR11465">
    <property type="entry name" value="CATALASE"/>
    <property type="match status" value="1"/>
</dbReference>
<feature type="domain" description="Catalase core" evidence="16">
    <location>
        <begin position="23"/>
        <end position="407"/>
    </location>
</feature>
<evidence type="ECO:0000256" key="3">
    <source>
        <dbReference type="ARBA" id="ARBA00005329"/>
    </source>
</evidence>
<dbReference type="SMART" id="SM01060">
    <property type="entry name" value="Catalase"/>
    <property type="match status" value="1"/>
</dbReference>
<keyword evidence="8 13" id="KW-0479">Metal-binding</keyword>
<dbReference type="AlphaFoldDB" id="A0A376G5L8"/>
<keyword evidence="11 14" id="KW-0376">Hydrogen peroxide</keyword>
<evidence type="ECO:0000256" key="12">
    <source>
        <dbReference type="PIRSR" id="PIRSR038928-1"/>
    </source>
</evidence>
<dbReference type="GO" id="GO:0004096">
    <property type="term" value="F:catalase activity"/>
    <property type="evidence" value="ECO:0007669"/>
    <property type="project" value="UniProtKB-EC"/>
</dbReference>
<comment type="function">
    <text evidence="2">Decomposes hydrogen peroxide into water and oxygen; serves to protect cells from the toxic effects of hydrogen peroxide.</text>
</comment>
<sequence length="507" mass="57308">MIKRSLVLSLAFLSTIGFAQQLTTNTGAPVGDNQNSKTIGNNGQVLLEDIHLIEKLAAFDRERIPERVVHARGAGAFGEFVADKDFSDVTMADFLSTAGKKTPLFVRFSTVTHQQGSPETYRDPRGFAVKFYTEQGNYDLVGNNLPVFFIRDAIKFPDMVHAFRPSPVTNGASDPNRVFDFFSNLPESTHMLTWLFSDYGIPANFRQMEGNGVHAYKWVNAKGEVTYVKYKWVPQQETKNLTQEEANKIQSTEIEHATLDLRNEIDKGNFPKWDLYVQLLKREDFDKLDFNPVDVTKIWPESVVKLVKVGTMTLNENPTNYFQQVEQAAFAPASLVPGIEASEDKLLQGRLFSYFDTQRHRLTGNFQQIPVNAPKNSVKTYNQDGYISIREQKGDVNYQPSTNLPEVVDNAKFKYSKSVFPAGATTTQHVIDKENNFVQAGDLYKSFSKKDQDNLIKNLSGALNAVKNKVIVHKMIAHFYQANTEYGTRLMKATNTSMSDVKQYLPK</sequence>
<evidence type="ECO:0000256" key="1">
    <source>
        <dbReference type="ARBA" id="ARBA00001971"/>
    </source>
</evidence>
<dbReference type="InterPro" id="IPR002226">
    <property type="entry name" value="Catalase_haem_BS"/>
</dbReference>
<dbReference type="GO" id="GO:0005737">
    <property type="term" value="C:cytoplasm"/>
    <property type="evidence" value="ECO:0007669"/>
    <property type="project" value="TreeGrafter"/>
</dbReference>
<keyword evidence="7 13" id="KW-0349">Heme</keyword>
<dbReference type="SUPFAM" id="SSF56634">
    <property type="entry name" value="Heme-dependent catalase-like"/>
    <property type="match status" value="1"/>
</dbReference>
<name>A0A376G5L8_9FLAO</name>
<dbReference type="PIRSF" id="PIRSF038928">
    <property type="entry name" value="Catalase_clade1-3"/>
    <property type="match status" value="1"/>
</dbReference>
<dbReference type="InterPro" id="IPR024711">
    <property type="entry name" value="Catalase_clade1/3"/>
</dbReference>
<dbReference type="EC" id="1.11.1.6" evidence="4 14"/>
<proteinExistence type="inferred from homology"/>
<evidence type="ECO:0000256" key="14">
    <source>
        <dbReference type="RuleBase" id="RU000498"/>
    </source>
</evidence>
<evidence type="ECO:0000256" key="2">
    <source>
        <dbReference type="ARBA" id="ARBA00002974"/>
    </source>
</evidence>
<dbReference type="EMBL" id="UFXS01000001">
    <property type="protein sequence ID" value="STD55985.1"/>
    <property type="molecule type" value="Genomic_DNA"/>
</dbReference>
<dbReference type="InterPro" id="IPR010582">
    <property type="entry name" value="Catalase_immune_responsive"/>
</dbReference>
<keyword evidence="10 13" id="KW-0408">Iron</keyword>
<feature type="active site" evidence="12">
    <location>
        <position position="70"/>
    </location>
</feature>
<evidence type="ECO:0000256" key="7">
    <source>
        <dbReference type="ARBA" id="ARBA00022617"/>
    </source>
</evidence>
<dbReference type="Gene3D" id="2.40.180.10">
    <property type="entry name" value="Catalase core domain"/>
    <property type="match status" value="1"/>
</dbReference>
<comment type="cofactor">
    <cofactor evidence="1 13">
        <name>heme</name>
        <dbReference type="ChEBI" id="CHEBI:30413"/>
    </cofactor>
</comment>
<dbReference type="InterPro" id="IPR020835">
    <property type="entry name" value="Catalase_sf"/>
</dbReference>
<feature type="signal peptide" evidence="15">
    <location>
        <begin position="1"/>
        <end position="19"/>
    </location>
</feature>
<feature type="binding site" description="axial binding residue" evidence="13">
    <location>
        <position position="354"/>
    </location>
    <ligand>
        <name>heme</name>
        <dbReference type="ChEBI" id="CHEBI:30413"/>
    </ligand>
    <ligandPart>
        <name>Fe</name>
        <dbReference type="ChEBI" id="CHEBI:18248"/>
    </ligandPart>
</feature>
<evidence type="ECO:0000256" key="15">
    <source>
        <dbReference type="SAM" id="SignalP"/>
    </source>
</evidence>
<dbReference type="PROSITE" id="PS00437">
    <property type="entry name" value="CATALASE_1"/>
    <property type="match status" value="1"/>
</dbReference>
<organism evidence="17 18">
    <name type="scientific">Empedobacter falsenii</name>
    <dbReference type="NCBI Taxonomy" id="343874"/>
    <lineage>
        <taxon>Bacteria</taxon>
        <taxon>Pseudomonadati</taxon>
        <taxon>Bacteroidota</taxon>
        <taxon>Flavobacteriia</taxon>
        <taxon>Flavobacteriales</taxon>
        <taxon>Weeksellaceae</taxon>
        <taxon>Empedobacter</taxon>
    </lineage>
</organism>
<evidence type="ECO:0000313" key="18">
    <source>
        <dbReference type="Proteomes" id="UP000254737"/>
    </source>
</evidence>
<dbReference type="InterPro" id="IPR018028">
    <property type="entry name" value="Catalase"/>
</dbReference>
<evidence type="ECO:0000256" key="13">
    <source>
        <dbReference type="PIRSR" id="PIRSR038928-2"/>
    </source>
</evidence>
<feature type="chain" id="PRO_5017035863" description="Catalase" evidence="15">
    <location>
        <begin position="20"/>
        <end position="507"/>
    </location>
</feature>
<protein>
    <recommendedName>
        <fullName evidence="5 14">Catalase</fullName>
        <ecNumber evidence="4 14">1.11.1.6</ecNumber>
    </recommendedName>
</protein>
<evidence type="ECO:0000256" key="8">
    <source>
        <dbReference type="ARBA" id="ARBA00022723"/>
    </source>
</evidence>
<reference evidence="17 18" key="1">
    <citation type="submission" date="2018-06" db="EMBL/GenBank/DDBJ databases">
        <authorList>
            <consortium name="Pathogen Informatics"/>
            <person name="Doyle S."/>
        </authorList>
    </citation>
    <scope>NUCLEOTIDE SEQUENCE [LARGE SCALE GENOMIC DNA]</scope>
    <source>
        <strain evidence="17 18">NCTC13456</strain>
    </source>
</reference>
<accession>A0A376G5L8</accession>
<dbReference type="InterPro" id="IPR011614">
    <property type="entry name" value="Catalase_core"/>
</dbReference>
<evidence type="ECO:0000256" key="9">
    <source>
        <dbReference type="ARBA" id="ARBA00023002"/>
    </source>
</evidence>
<comment type="similarity">
    <text evidence="3 14">Belongs to the catalase family.</text>
</comment>
<keyword evidence="6 14" id="KW-0575">Peroxidase</keyword>
<gene>
    <name evidence="17" type="primary">katB</name>
    <name evidence="17" type="ORF">NCTC13456_01965</name>
</gene>
<dbReference type="PRINTS" id="PR00067">
    <property type="entry name" value="CATALASE"/>
</dbReference>
<dbReference type="RefSeq" id="WP_115000249.1">
    <property type="nucleotide sequence ID" value="NZ_UFXS01000001.1"/>
</dbReference>
<evidence type="ECO:0000256" key="4">
    <source>
        <dbReference type="ARBA" id="ARBA00012314"/>
    </source>
</evidence>
<comment type="catalytic activity">
    <reaction evidence="14">
        <text>2 H2O2 = O2 + 2 H2O</text>
        <dbReference type="Rhea" id="RHEA:20309"/>
        <dbReference type="ChEBI" id="CHEBI:15377"/>
        <dbReference type="ChEBI" id="CHEBI:15379"/>
        <dbReference type="ChEBI" id="CHEBI:16240"/>
        <dbReference type="EC" id="1.11.1.6"/>
    </reaction>
</comment>
<evidence type="ECO:0000256" key="5">
    <source>
        <dbReference type="ARBA" id="ARBA00014132"/>
    </source>
</evidence>
<dbReference type="GO" id="GO:0042744">
    <property type="term" value="P:hydrogen peroxide catabolic process"/>
    <property type="evidence" value="ECO:0007669"/>
    <property type="project" value="UniProtKB-KW"/>
</dbReference>
<dbReference type="GO" id="GO:0042542">
    <property type="term" value="P:response to hydrogen peroxide"/>
    <property type="evidence" value="ECO:0007669"/>
    <property type="project" value="TreeGrafter"/>
</dbReference>
<feature type="active site" evidence="12">
    <location>
        <position position="143"/>
    </location>
</feature>
<dbReference type="PROSITE" id="PS00438">
    <property type="entry name" value="CATALASE_2"/>
    <property type="match status" value="1"/>
</dbReference>
<dbReference type="InterPro" id="IPR024708">
    <property type="entry name" value="Catalase_AS"/>
</dbReference>
<dbReference type="Pfam" id="PF00199">
    <property type="entry name" value="Catalase"/>
    <property type="match status" value="1"/>
</dbReference>
<evidence type="ECO:0000256" key="11">
    <source>
        <dbReference type="ARBA" id="ARBA00023324"/>
    </source>
</evidence>